<organism evidence="1 2">
    <name type="scientific">Thelonectria olida</name>
    <dbReference type="NCBI Taxonomy" id="1576542"/>
    <lineage>
        <taxon>Eukaryota</taxon>
        <taxon>Fungi</taxon>
        <taxon>Dikarya</taxon>
        <taxon>Ascomycota</taxon>
        <taxon>Pezizomycotina</taxon>
        <taxon>Sordariomycetes</taxon>
        <taxon>Hypocreomycetidae</taxon>
        <taxon>Hypocreales</taxon>
        <taxon>Nectriaceae</taxon>
        <taxon>Thelonectria</taxon>
    </lineage>
</organism>
<gene>
    <name evidence="1" type="ORF">B0T10DRAFT_554065</name>
</gene>
<protein>
    <submittedName>
        <fullName evidence="1">Uncharacterized protein</fullName>
    </submittedName>
</protein>
<evidence type="ECO:0000313" key="1">
    <source>
        <dbReference type="EMBL" id="KAH6867267.1"/>
    </source>
</evidence>
<comment type="caution">
    <text evidence="1">The sequence shown here is derived from an EMBL/GenBank/DDBJ whole genome shotgun (WGS) entry which is preliminary data.</text>
</comment>
<evidence type="ECO:0000313" key="2">
    <source>
        <dbReference type="Proteomes" id="UP000777438"/>
    </source>
</evidence>
<dbReference type="OrthoDB" id="10545605at2759"/>
<proteinExistence type="predicted"/>
<dbReference type="Proteomes" id="UP000777438">
    <property type="component" value="Unassembled WGS sequence"/>
</dbReference>
<name>A0A9P8VNV2_9HYPO</name>
<sequence length="339" mass="38622">MGSGFKMPTADDIWDWKLPSISIDDPMDSMYTLLQGNLPYEFGEKLYPNPRYSLHGSSFLENFLDGDEYLPFLRFTSTLVLLDKLAADPFFEEGDRRHVDREKVAMFFRILGGEIPIDSKTSKGSSFNADTIADFPSQARSVVDQCQFWAHITKWGDMAFLLMIPKEPLEALFNNFQSQVKSPVGTEDLRQKLIRGEEGIAGLQQVVYSLYIKLGILERALQRASHTRTEGDKFPITRQCIVDLCNELAIATVGGLDDTTRSQIRAIPDKMTNYIGTTQFFDGWKDMWKNNLVQNFLESPLTNYPAIIEIILADPDRVKRGVGREFINSFAQEMEVWVN</sequence>
<reference evidence="1 2" key="1">
    <citation type="journal article" date="2021" name="Nat. Commun.">
        <title>Genetic determinants of endophytism in the Arabidopsis root mycobiome.</title>
        <authorList>
            <person name="Mesny F."/>
            <person name="Miyauchi S."/>
            <person name="Thiergart T."/>
            <person name="Pickel B."/>
            <person name="Atanasova L."/>
            <person name="Karlsson M."/>
            <person name="Huettel B."/>
            <person name="Barry K.W."/>
            <person name="Haridas S."/>
            <person name="Chen C."/>
            <person name="Bauer D."/>
            <person name="Andreopoulos W."/>
            <person name="Pangilinan J."/>
            <person name="LaButti K."/>
            <person name="Riley R."/>
            <person name="Lipzen A."/>
            <person name="Clum A."/>
            <person name="Drula E."/>
            <person name="Henrissat B."/>
            <person name="Kohler A."/>
            <person name="Grigoriev I.V."/>
            <person name="Martin F.M."/>
            <person name="Hacquard S."/>
        </authorList>
    </citation>
    <scope>NUCLEOTIDE SEQUENCE [LARGE SCALE GENOMIC DNA]</scope>
    <source>
        <strain evidence="1 2">MPI-CAGE-CH-0241</strain>
    </source>
</reference>
<accession>A0A9P8VNV2</accession>
<dbReference type="AlphaFoldDB" id="A0A9P8VNV2"/>
<keyword evidence="2" id="KW-1185">Reference proteome</keyword>
<dbReference type="EMBL" id="JAGPYM010000113">
    <property type="protein sequence ID" value="KAH6867267.1"/>
    <property type="molecule type" value="Genomic_DNA"/>
</dbReference>